<dbReference type="KEGG" id="dpx:DAPPUDRAFT_260159"/>
<protein>
    <submittedName>
        <fullName evidence="1">Uncharacterized protein</fullName>
    </submittedName>
</protein>
<reference evidence="1 2" key="1">
    <citation type="journal article" date="2011" name="Science">
        <title>The ecoresponsive genome of Daphnia pulex.</title>
        <authorList>
            <person name="Colbourne J.K."/>
            <person name="Pfrender M.E."/>
            <person name="Gilbert D."/>
            <person name="Thomas W.K."/>
            <person name="Tucker A."/>
            <person name="Oakley T.H."/>
            <person name="Tokishita S."/>
            <person name="Aerts A."/>
            <person name="Arnold G.J."/>
            <person name="Basu M.K."/>
            <person name="Bauer D.J."/>
            <person name="Caceres C.E."/>
            <person name="Carmel L."/>
            <person name="Casola C."/>
            <person name="Choi J.H."/>
            <person name="Detter J.C."/>
            <person name="Dong Q."/>
            <person name="Dusheyko S."/>
            <person name="Eads B.D."/>
            <person name="Frohlich T."/>
            <person name="Geiler-Samerotte K.A."/>
            <person name="Gerlach D."/>
            <person name="Hatcher P."/>
            <person name="Jogdeo S."/>
            <person name="Krijgsveld J."/>
            <person name="Kriventseva E.V."/>
            <person name="Kultz D."/>
            <person name="Laforsch C."/>
            <person name="Lindquist E."/>
            <person name="Lopez J."/>
            <person name="Manak J.R."/>
            <person name="Muller J."/>
            <person name="Pangilinan J."/>
            <person name="Patwardhan R.P."/>
            <person name="Pitluck S."/>
            <person name="Pritham E.J."/>
            <person name="Rechtsteiner A."/>
            <person name="Rho M."/>
            <person name="Rogozin I.B."/>
            <person name="Sakarya O."/>
            <person name="Salamov A."/>
            <person name="Schaack S."/>
            <person name="Shapiro H."/>
            <person name="Shiga Y."/>
            <person name="Skalitzky C."/>
            <person name="Smith Z."/>
            <person name="Souvorov A."/>
            <person name="Sung W."/>
            <person name="Tang Z."/>
            <person name="Tsuchiya D."/>
            <person name="Tu H."/>
            <person name="Vos H."/>
            <person name="Wang M."/>
            <person name="Wolf Y.I."/>
            <person name="Yamagata H."/>
            <person name="Yamada T."/>
            <person name="Ye Y."/>
            <person name="Shaw J.R."/>
            <person name="Andrews J."/>
            <person name="Crease T.J."/>
            <person name="Tang H."/>
            <person name="Lucas S.M."/>
            <person name="Robertson H.M."/>
            <person name="Bork P."/>
            <person name="Koonin E.V."/>
            <person name="Zdobnov E.M."/>
            <person name="Grigoriev I.V."/>
            <person name="Lynch M."/>
            <person name="Boore J.L."/>
        </authorList>
    </citation>
    <scope>NUCLEOTIDE SEQUENCE [LARGE SCALE GENOMIC DNA]</scope>
</reference>
<accession>E9HIM1</accession>
<dbReference type="EMBL" id="GL732656">
    <property type="protein sequence ID" value="EFX68419.1"/>
    <property type="molecule type" value="Genomic_DNA"/>
</dbReference>
<keyword evidence="2" id="KW-1185">Reference proteome</keyword>
<sequence length="124" mass="14437">MCLRSIRSSAGFRKEREEKPFPDLDIKNRAMISVYSNRGLIVLKNTEIVQVVLEQQNSLVNPVVFPEINDEEAVDVLEEANPYGIEEQEEEWDLDKWDDAQTVTMLKVFETLKPQFDAIPIRRK</sequence>
<dbReference type="AlphaFoldDB" id="E9HIM1"/>
<evidence type="ECO:0000313" key="1">
    <source>
        <dbReference type="EMBL" id="EFX68419.1"/>
    </source>
</evidence>
<dbReference type="InParanoid" id="E9HIM1"/>
<evidence type="ECO:0000313" key="2">
    <source>
        <dbReference type="Proteomes" id="UP000000305"/>
    </source>
</evidence>
<dbReference type="Proteomes" id="UP000000305">
    <property type="component" value="Unassembled WGS sequence"/>
</dbReference>
<name>E9HIM1_DAPPU</name>
<dbReference type="HOGENOM" id="CLU_2006159_0_0_1"/>
<gene>
    <name evidence="1" type="ORF">DAPPUDRAFT_260159</name>
</gene>
<proteinExistence type="predicted"/>
<organism evidence="1 2">
    <name type="scientific">Daphnia pulex</name>
    <name type="common">Water flea</name>
    <dbReference type="NCBI Taxonomy" id="6669"/>
    <lineage>
        <taxon>Eukaryota</taxon>
        <taxon>Metazoa</taxon>
        <taxon>Ecdysozoa</taxon>
        <taxon>Arthropoda</taxon>
        <taxon>Crustacea</taxon>
        <taxon>Branchiopoda</taxon>
        <taxon>Diplostraca</taxon>
        <taxon>Cladocera</taxon>
        <taxon>Anomopoda</taxon>
        <taxon>Daphniidae</taxon>
        <taxon>Daphnia</taxon>
    </lineage>
</organism>